<dbReference type="Proteomes" id="UP000001307">
    <property type="component" value="Unassembled WGS sequence"/>
</dbReference>
<dbReference type="EMBL" id="FN654897">
    <property type="protein sequence ID" value="CBY37093.1"/>
    <property type="molecule type" value="Genomic_DNA"/>
</dbReference>
<keyword evidence="1" id="KW-0175">Coiled coil</keyword>
<dbReference type="EMBL" id="FN654802">
    <property type="protein sequence ID" value="CBY36580.1"/>
    <property type="molecule type" value="Genomic_DNA"/>
</dbReference>
<name>E4XK32_OIKDI</name>
<proteinExistence type="predicted"/>
<dbReference type="InParanoid" id="E4XK32"/>
<evidence type="ECO:0008006" key="6">
    <source>
        <dbReference type="Google" id="ProtNLM"/>
    </source>
</evidence>
<evidence type="ECO:0000313" key="5">
    <source>
        <dbReference type="Proteomes" id="UP000001307"/>
    </source>
</evidence>
<organism evidence="2">
    <name type="scientific">Oikopleura dioica</name>
    <name type="common">Tunicate</name>
    <dbReference type="NCBI Taxonomy" id="34765"/>
    <lineage>
        <taxon>Eukaryota</taxon>
        <taxon>Metazoa</taxon>
        <taxon>Chordata</taxon>
        <taxon>Tunicata</taxon>
        <taxon>Appendicularia</taxon>
        <taxon>Copelata</taxon>
        <taxon>Oikopleuridae</taxon>
        <taxon>Oikopleura</taxon>
    </lineage>
</organism>
<gene>
    <name evidence="2" type="ORF">GSOID_T00012981001</name>
    <name evidence="3" type="ORF">GSOID_T00029594001</name>
    <name evidence="4" type="ORF">GSOID_T00030163001</name>
</gene>
<evidence type="ECO:0000313" key="3">
    <source>
        <dbReference type="EMBL" id="CBY36580.1"/>
    </source>
</evidence>
<dbReference type="OrthoDB" id="70030at2759"/>
<evidence type="ECO:0000256" key="1">
    <source>
        <dbReference type="SAM" id="Coils"/>
    </source>
</evidence>
<accession>E4XK32</accession>
<sequence>MGGVFSTSGQKTTTVFSQIPAENEVAPGIKLTNAVLNKISQGDSGLTNQQLNEIQNQYNAHLESIHASHEQEKAELIEKLEQVPVPFVDESSASRVEALRAAAEAVKDASIKVEEERRQFLQIQEEEKEKIIEKTAPFFAPKEITSPCEDLISQVTACYRENPRNSLLCAEVVRNLKAGVEEEKKKYFARAASA</sequence>
<protein>
    <recommendedName>
        <fullName evidence="6">MICOS complex subunit MIC19</fullName>
    </recommendedName>
</protein>
<feature type="coiled-coil region" evidence="1">
    <location>
        <begin position="59"/>
        <end position="126"/>
    </location>
</feature>
<evidence type="ECO:0000313" key="2">
    <source>
        <dbReference type="EMBL" id="CBY24808.1"/>
    </source>
</evidence>
<dbReference type="EMBL" id="FN653063">
    <property type="protein sequence ID" value="CBY24808.1"/>
    <property type="molecule type" value="Genomic_DNA"/>
</dbReference>
<keyword evidence="5" id="KW-1185">Reference proteome</keyword>
<evidence type="ECO:0000313" key="4">
    <source>
        <dbReference type="EMBL" id="CBY37093.1"/>
    </source>
</evidence>
<reference evidence="2" key="1">
    <citation type="journal article" date="2010" name="Science">
        <title>Plasticity of animal genome architecture unmasked by rapid evolution of a pelagic tunicate.</title>
        <authorList>
            <person name="Denoeud F."/>
            <person name="Henriet S."/>
            <person name="Mungpakdee S."/>
            <person name="Aury J.M."/>
            <person name="Da Silva C."/>
            <person name="Brinkmann H."/>
            <person name="Mikhaleva J."/>
            <person name="Olsen L.C."/>
            <person name="Jubin C."/>
            <person name="Canestro C."/>
            <person name="Bouquet J.M."/>
            <person name="Danks G."/>
            <person name="Poulain J."/>
            <person name="Campsteijn C."/>
            <person name="Adamski M."/>
            <person name="Cross I."/>
            <person name="Yadetie F."/>
            <person name="Muffato M."/>
            <person name="Louis A."/>
            <person name="Butcher S."/>
            <person name="Tsagkogeorga G."/>
            <person name="Konrad A."/>
            <person name="Singh S."/>
            <person name="Jensen M.F."/>
            <person name="Cong E.H."/>
            <person name="Eikeseth-Otteraa H."/>
            <person name="Noel B."/>
            <person name="Anthouard V."/>
            <person name="Porcel B.M."/>
            <person name="Kachouri-Lafond R."/>
            <person name="Nishino A."/>
            <person name="Ugolini M."/>
            <person name="Chourrout P."/>
            <person name="Nishida H."/>
            <person name="Aasland R."/>
            <person name="Huzurbazar S."/>
            <person name="Westhof E."/>
            <person name="Delsuc F."/>
            <person name="Lehrach H."/>
            <person name="Reinhardt R."/>
            <person name="Weissenbach J."/>
            <person name="Roy S.W."/>
            <person name="Artiguenave F."/>
            <person name="Postlethwait J.H."/>
            <person name="Manak J.R."/>
            <person name="Thompson E.M."/>
            <person name="Jaillon O."/>
            <person name="Du Pasquier L."/>
            <person name="Boudinot P."/>
            <person name="Liberles D.A."/>
            <person name="Volff J.N."/>
            <person name="Philippe H."/>
            <person name="Lenhard B."/>
            <person name="Roest Crollius H."/>
            <person name="Wincker P."/>
            <person name="Chourrout D."/>
        </authorList>
    </citation>
    <scope>NUCLEOTIDE SEQUENCE [LARGE SCALE GENOMIC DNA]</scope>
</reference>
<dbReference type="AlphaFoldDB" id="E4XK32"/>
<dbReference type="Proteomes" id="UP000011014">
    <property type="component" value="Unassembled WGS sequence"/>
</dbReference>